<evidence type="ECO:0000313" key="3">
    <source>
        <dbReference type="EMBL" id="CEF62439.1"/>
    </source>
</evidence>
<dbReference type="WBParaSite" id="SRAE_1000071200.1">
    <property type="protein sequence ID" value="SRAE_1000071200.1"/>
    <property type="gene ID" value="WBGene00257309"/>
</dbReference>
<keyword evidence="4" id="KW-1185">Reference proteome</keyword>
<dbReference type="AlphaFoldDB" id="A0A090L4L0"/>
<organism evidence="3">
    <name type="scientific">Strongyloides ratti</name>
    <name type="common">Parasitic roundworm</name>
    <dbReference type="NCBI Taxonomy" id="34506"/>
    <lineage>
        <taxon>Eukaryota</taxon>
        <taxon>Metazoa</taxon>
        <taxon>Ecdysozoa</taxon>
        <taxon>Nematoda</taxon>
        <taxon>Chromadorea</taxon>
        <taxon>Rhabditida</taxon>
        <taxon>Tylenchina</taxon>
        <taxon>Panagrolaimomorpha</taxon>
        <taxon>Strongyloidoidea</taxon>
        <taxon>Strongyloididae</taxon>
        <taxon>Strongyloides</taxon>
    </lineage>
</organism>
<feature type="chain" id="PRO_5015030474" evidence="2">
    <location>
        <begin position="21"/>
        <end position="180"/>
    </location>
</feature>
<evidence type="ECO:0000256" key="2">
    <source>
        <dbReference type="SAM" id="SignalP"/>
    </source>
</evidence>
<proteinExistence type="predicted"/>
<keyword evidence="1" id="KW-0472">Membrane</keyword>
<gene>
    <name evidence="3 5 6" type="ORF">SRAE_1000071200</name>
</gene>
<dbReference type="Proteomes" id="UP000035682">
    <property type="component" value="Unplaced"/>
</dbReference>
<protein>
    <submittedName>
        <fullName evidence="3 5">Uncharacterized protein</fullName>
    </submittedName>
</protein>
<reference evidence="5" key="2">
    <citation type="submission" date="2020-12" db="UniProtKB">
        <authorList>
            <consortium name="WormBaseParasite"/>
        </authorList>
    </citation>
    <scope>IDENTIFICATION</scope>
</reference>
<dbReference type="RefSeq" id="XP_024501641.1">
    <property type="nucleotide sequence ID" value="XM_024647577.1"/>
</dbReference>
<feature type="signal peptide" evidence="2">
    <location>
        <begin position="1"/>
        <end position="20"/>
    </location>
</feature>
<dbReference type="EMBL" id="LN609528">
    <property type="protein sequence ID" value="CEF62439.1"/>
    <property type="molecule type" value="Genomic_DNA"/>
</dbReference>
<dbReference type="CTD" id="36374804"/>
<accession>A0A090L4L0</accession>
<evidence type="ECO:0000256" key="1">
    <source>
        <dbReference type="SAM" id="Phobius"/>
    </source>
</evidence>
<reference evidence="3 4" key="1">
    <citation type="submission" date="2014-09" db="EMBL/GenBank/DDBJ databases">
        <authorList>
            <person name="Martin A.A."/>
        </authorList>
    </citation>
    <scope>NUCLEOTIDE SEQUENCE</scope>
    <source>
        <strain evidence="4">ED321</strain>
        <strain evidence="3">ED321 Heterogonic</strain>
    </source>
</reference>
<dbReference type="WormBase" id="SRAE_1000071200">
    <property type="protein sequence ID" value="SRP08124"/>
    <property type="gene ID" value="WBGene00257309"/>
</dbReference>
<dbReference type="GeneID" id="36374804"/>
<name>A0A090L4L0_STRRB</name>
<evidence type="ECO:0000313" key="5">
    <source>
        <dbReference type="WBParaSite" id="SRAE_1000071200.1"/>
    </source>
</evidence>
<evidence type="ECO:0000313" key="4">
    <source>
        <dbReference type="Proteomes" id="UP000035682"/>
    </source>
</evidence>
<keyword evidence="2" id="KW-0732">Signal</keyword>
<evidence type="ECO:0000313" key="6">
    <source>
        <dbReference type="WormBase" id="SRAE_1000071200"/>
    </source>
</evidence>
<feature type="transmembrane region" description="Helical" evidence="1">
    <location>
        <begin position="154"/>
        <end position="178"/>
    </location>
</feature>
<keyword evidence="1" id="KW-0812">Transmembrane</keyword>
<keyword evidence="1" id="KW-1133">Transmembrane helix</keyword>
<sequence length="180" mass="20708">MLFFIFLSSIIIATFNIAKSELECNSKFELYVGKLLYSSVYDQISKCDKCATLEGYIKGNKELKGTYSGCLDQLEWILNDFMQENPFKIHGICGVSGKGYSLVNEDYDFQKYNITTTCTYEENNDDKFIETSNRESGPIQAAMVSNNITEKRKITIYMVLSSIFPIITTFYFTTSWLFEK</sequence>